<protein>
    <submittedName>
        <fullName evidence="1">Inositol monophosphatase</fullName>
    </submittedName>
</protein>
<dbReference type="Proteomes" id="UP000308886">
    <property type="component" value="Unassembled WGS sequence"/>
</dbReference>
<proteinExistence type="predicted"/>
<name>A0AC61QSG9_9BACT</name>
<reference evidence="1" key="1">
    <citation type="submission" date="2019-04" db="EMBL/GenBank/DDBJ databases">
        <title>Microbes associate with the intestines of laboratory mice.</title>
        <authorList>
            <person name="Navarre W."/>
            <person name="Wong E."/>
            <person name="Huang K."/>
            <person name="Tropini C."/>
            <person name="Ng K."/>
            <person name="Yu B."/>
        </authorList>
    </citation>
    <scope>NUCLEOTIDE SEQUENCE</scope>
    <source>
        <strain evidence="1">NM73_A23</strain>
    </source>
</reference>
<dbReference type="EMBL" id="SRZC01000004">
    <property type="protein sequence ID" value="TGX83304.1"/>
    <property type="molecule type" value="Genomic_DNA"/>
</dbReference>
<accession>A0AC61QSG9</accession>
<comment type="caution">
    <text evidence="1">The sequence shown here is derived from an EMBL/GenBank/DDBJ whole genome shotgun (WGS) entry which is preliminary data.</text>
</comment>
<sequence length="268" mass="29642">MIEKVKEIVLEASRLMATDAFEIEEKDGMANIVTSSDVAVQDFLCKHLAAILPESGFLCEEKDMNDMSHECTWIIDPIDGTANYSRGIAQSAICVGLRKGSEMQLGMVYIPITGELFFAEKGKGAYLEMIDCETKTTVKPARRINVSQRSFNNSLMCTALPVYHKEHAAVCSAIINDTFPLINDLRRFGACAPELCYVAMGRCELYFEYILSPWDYAAASLILTEAGGIITDLEGNAVTCVDPCGLVAGNSPDNHRRLLDIVHKHYRK</sequence>
<gene>
    <name evidence="1" type="ORF">E5358_03340</name>
</gene>
<evidence type="ECO:0000313" key="2">
    <source>
        <dbReference type="Proteomes" id="UP000308886"/>
    </source>
</evidence>
<organism evidence="1 2">
    <name type="scientific">Palleniella muris</name>
    <dbReference type="NCBI Taxonomy" id="3038145"/>
    <lineage>
        <taxon>Bacteria</taxon>
        <taxon>Pseudomonadati</taxon>
        <taxon>Bacteroidota</taxon>
        <taxon>Bacteroidia</taxon>
        <taxon>Bacteroidales</taxon>
        <taxon>Prevotellaceae</taxon>
        <taxon>Palleniella</taxon>
    </lineage>
</organism>
<evidence type="ECO:0000313" key="1">
    <source>
        <dbReference type="EMBL" id="TGX83304.1"/>
    </source>
</evidence>
<keyword evidence="2" id="KW-1185">Reference proteome</keyword>